<organism evidence="2 3">
    <name type="scientific">Devosia ginsengisoli</name>
    <dbReference type="NCBI Taxonomy" id="400770"/>
    <lineage>
        <taxon>Bacteria</taxon>
        <taxon>Pseudomonadati</taxon>
        <taxon>Pseudomonadota</taxon>
        <taxon>Alphaproteobacteria</taxon>
        <taxon>Hyphomicrobiales</taxon>
        <taxon>Devosiaceae</taxon>
        <taxon>Devosia</taxon>
    </lineage>
</organism>
<proteinExistence type="predicted"/>
<evidence type="ECO:0000256" key="1">
    <source>
        <dbReference type="ARBA" id="ARBA00022649"/>
    </source>
</evidence>
<evidence type="ECO:0000313" key="3">
    <source>
        <dbReference type="Proteomes" id="UP000315364"/>
    </source>
</evidence>
<dbReference type="RefSeq" id="WP_146290223.1">
    <property type="nucleotide sequence ID" value="NZ_CP042304.1"/>
</dbReference>
<gene>
    <name evidence="2" type="ORF">FPZ08_11885</name>
</gene>
<reference evidence="2 3" key="1">
    <citation type="submission" date="2019-07" db="EMBL/GenBank/DDBJ databases">
        <title>Full genome sequence of Devosia sp. Gsoil 520.</title>
        <authorList>
            <person name="Im W.-T."/>
        </authorList>
    </citation>
    <scope>NUCLEOTIDE SEQUENCE [LARGE SCALE GENOMIC DNA]</scope>
    <source>
        <strain evidence="2 3">Gsoil 520</strain>
    </source>
</reference>
<dbReference type="InterPro" id="IPR007712">
    <property type="entry name" value="RelE/ParE_toxin"/>
</dbReference>
<evidence type="ECO:0000313" key="2">
    <source>
        <dbReference type="EMBL" id="QDZ11401.1"/>
    </source>
</evidence>
<dbReference type="AlphaFoldDB" id="A0A5B8LUB6"/>
<dbReference type="Proteomes" id="UP000315364">
    <property type="component" value="Chromosome"/>
</dbReference>
<dbReference type="Pfam" id="PF05016">
    <property type="entry name" value="ParE_toxin"/>
    <property type="match status" value="1"/>
</dbReference>
<keyword evidence="1" id="KW-1277">Toxin-antitoxin system</keyword>
<accession>A0A5B8LUB6</accession>
<protein>
    <submittedName>
        <fullName evidence="2">Type II toxin-antitoxin system RelE/ParE family toxin</fullName>
    </submittedName>
</protein>
<dbReference type="InterPro" id="IPR035093">
    <property type="entry name" value="RelE/ParE_toxin_dom_sf"/>
</dbReference>
<name>A0A5B8LUB6_9HYPH</name>
<keyword evidence="3" id="KW-1185">Reference proteome</keyword>
<dbReference type="EMBL" id="CP042304">
    <property type="protein sequence ID" value="QDZ11401.1"/>
    <property type="molecule type" value="Genomic_DNA"/>
</dbReference>
<dbReference type="OrthoDB" id="7173315at2"/>
<dbReference type="KEGG" id="dea:FPZ08_11885"/>
<sequence>MGYRFSEQALNDADALYQSSLDQFGPRAAERYFAFMLNAAQFAADHPLASPERTGSSIPLRVRYFGAHLLVYQTVEGGIVIQRIFHQNQDWFDLL</sequence>
<dbReference type="Gene3D" id="3.30.2310.20">
    <property type="entry name" value="RelE-like"/>
    <property type="match status" value="1"/>
</dbReference>